<feature type="region of interest" description="Disordered" evidence="3">
    <location>
        <begin position="286"/>
        <end position="320"/>
    </location>
</feature>
<feature type="compositionally biased region" description="Basic and acidic residues" evidence="3">
    <location>
        <begin position="286"/>
        <end position="296"/>
    </location>
</feature>
<dbReference type="GO" id="GO:0016787">
    <property type="term" value="F:hydrolase activity"/>
    <property type="evidence" value="ECO:0007669"/>
    <property type="project" value="UniProtKB-KW"/>
</dbReference>
<gene>
    <name evidence="5" type="ORF">R1sor_013972</name>
</gene>
<evidence type="ECO:0000256" key="2">
    <source>
        <dbReference type="ARBA" id="ARBA00022801"/>
    </source>
</evidence>
<evidence type="ECO:0000313" key="5">
    <source>
        <dbReference type="EMBL" id="KAL3687663.1"/>
    </source>
</evidence>
<keyword evidence="6" id="KW-1185">Reference proteome</keyword>
<organism evidence="5 6">
    <name type="scientific">Riccia sorocarpa</name>
    <dbReference type="NCBI Taxonomy" id="122646"/>
    <lineage>
        <taxon>Eukaryota</taxon>
        <taxon>Viridiplantae</taxon>
        <taxon>Streptophyta</taxon>
        <taxon>Embryophyta</taxon>
        <taxon>Marchantiophyta</taxon>
        <taxon>Marchantiopsida</taxon>
        <taxon>Marchantiidae</taxon>
        <taxon>Marchantiales</taxon>
        <taxon>Ricciaceae</taxon>
        <taxon>Riccia</taxon>
    </lineage>
</organism>
<dbReference type="SMART" id="SM00128">
    <property type="entry name" value="IPPc"/>
    <property type="match status" value="1"/>
</dbReference>
<name>A0ABD3H831_9MARC</name>
<accession>A0ABD3H831</accession>
<dbReference type="Gene3D" id="3.60.10.10">
    <property type="entry name" value="Endonuclease/exonuclease/phosphatase"/>
    <property type="match status" value="2"/>
</dbReference>
<comment type="similarity">
    <text evidence="1">Belongs to the inositol polyphosphate 5-phosphatase family.</text>
</comment>
<dbReference type="InterPro" id="IPR045849">
    <property type="entry name" value="IP5P_plant"/>
</dbReference>
<evidence type="ECO:0000313" key="6">
    <source>
        <dbReference type="Proteomes" id="UP001633002"/>
    </source>
</evidence>
<evidence type="ECO:0000256" key="3">
    <source>
        <dbReference type="SAM" id="MobiDB-lite"/>
    </source>
</evidence>
<protein>
    <recommendedName>
        <fullName evidence="4">Inositol polyphosphate-related phosphatase domain-containing protein</fullName>
    </recommendedName>
</protein>
<proteinExistence type="inferred from homology"/>
<dbReference type="SUPFAM" id="SSF56219">
    <property type="entry name" value="DNase I-like"/>
    <property type="match status" value="2"/>
</dbReference>
<evidence type="ECO:0000256" key="1">
    <source>
        <dbReference type="ARBA" id="ARBA00010768"/>
    </source>
</evidence>
<dbReference type="InterPro" id="IPR036691">
    <property type="entry name" value="Endo/exonu/phosph_ase_sf"/>
</dbReference>
<feature type="compositionally biased region" description="Low complexity" evidence="3">
    <location>
        <begin position="220"/>
        <end position="232"/>
    </location>
</feature>
<sequence length="702" mass="78836">MQPARTELFWPRQLVRKWLQFKPTGDDFNADNVEHDSIMADEEEEEERETVDAELPTSLSGLNIIEPQAVSKPPRPLIRGQSETLRKQYVETKEYRIAVGTWNVAGKPPPEDLDLDEWIESCQEADIYVLGFQEIVPLNAGNVLCVEDDAPAAKWERLIRNCLNSRYPSYRQKSQSAPHSPWSDTNVAVNSELYIDDIIEGIASEDALCSLLESSGSTATTTATATATPAPASGLPSFQEGKEEAPKRPAHWTKRYRLTARERFSSGRRFSADGFDAIFKPDERRLLDSSHSRDKGVPSSGGGIRSSLTGGRRLSLDGSSLPGPGEGYHSFLDQDESLEAPLFAPGSDGHPFSHQSGHSRSRYTRVASKQMVGIFISVWVRTELRRYVHNVKVSCVGCGLMRYLGNKGSVSISMSLHQTSLCFICSHLTSGHKEGDELRRNQDVSEILRRTVFPRSSKLLQLPENIMSHDCIIWLGDLNYRIAMPDHEARKLIAREDWESLLEKDQLKLEQNGGRVFDGWQEGPIYFPPTYKYEFNSDQYSGENTKPGEKRRTPAWCDRILYLGKALRELSYVRTESRLSDHRPVSAVFLAEVERLSRHKLKRAVTFAQPVNTIHTEDISPHLSSLRGLHKVPNPEIDVPSLADVGNPHPIAKLTVSQSFKHKLRRERSLPPTGCMKVGDADMEISSHGFAHPKMANTLPVF</sequence>
<feature type="domain" description="Inositol polyphosphate-related phosphatase" evidence="4">
    <location>
        <begin position="312"/>
        <end position="597"/>
    </location>
</feature>
<reference evidence="5 6" key="1">
    <citation type="submission" date="2024-09" db="EMBL/GenBank/DDBJ databases">
        <title>Chromosome-scale assembly of Riccia sorocarpa.</title>
        <authorList>
            <person name="Paukszto L."/>
        </authorList>
    </citation>
    <scope>NUCLEOTIDE SEQUENCE [LARGE SCALE GENOMIC DNA]</scope>
    <source>
        <strain evidence="5">LP-2024</strain>
        <tissue evidence="5">Aerial parts of the thallus</tissue>
    </source>
</reference>
<dbReference type="Proteomes" id="UP001633002">
    <property type="component" value="Unassembled WGS sequence"/>
</dbReference>
<dbReference type="Pfam" id="PF22669">
    <property type="entry name" value="Exo_endo_phos2"/>
    <property type="match status" value="2"/>
</dbReference>
<feature type="region of interest" description="Disordered" evidence="3">
    <location>
        <begin position="220"/>
        <end position="251"/>
    </location>
</feature>
<dbReference type="AlphaFoldDB" id="A0ABD3H831"/>
<dbReference type="EMBL" id="JBJQOH010000004">
    <property type="protein sequence ID" value="KAL3687663.1"/>
    <property type="molecule type" value="Genomic_DNA"/>
</dbReference>
<dbReference type="PANTHER" id="PTHR45666">
    <property type="entry name" value="TYPE IV INOSITOL POLYPHOSPHATE 5-PHOSPHATASE 9"/>
    <property type="match status" value="1"/>
</dbReference>
<comment type="caution">
    <text evidence="5">The sequence shown here is derived from an EMBL/GenBank/DDBJ whole genome shotgun (WGS) entry which is preliminary data.</text>
</comment>
<dbReference type="InterPro" id="IPR000300">
    <property type="entry name" value="IPPc"/>
</dbReference>
<evidence type="ECO:0000259" key="4">
    <source>
        <dbReference type="SMART" id="SM00128"/>
    </source>
</evidence>
<keyword evidence="2" id="KW-0378">Hydrolase</keyword>
<dbReference type="PANTHER" id="PTHR45666:SF22">
    <property type="entry name" value="TYPE I INOSITOL POLYPHOSPHATE 5-PHOSPHATASE 4"/>
    <property type="match status" value="1"/>
</dbReference>